<dbReference type="Gene3D" id="1.10.8.500">
    <property type="entry name" value="HAMP domain in histidine kinase"/>
    <property type="match status" value="1"/>
</dbReference>
<dbReference type="SMART" id="SM00448">
    <property type="entry name" value="REC"/>
    <property type="match status" value="2"/>
</dbReference>
<feature type="domain" description="HAMP" evidence="18">
    <location>
        <begin position="167"/>
        <end position="220"/>
    </location>
</feature>
<dbReference type="EC" id="2.7.13.3" evidence="3"/>
<feature type="domain" description="Response regulatory" evidence="17">
    <location>
        <begin position="491"/>
        <end position="612"/>
    </location>
</feature>
<evidence type="ECO:0000256" key="8">
    <source>
        <dbReference type="ARBA" id="ARBA00022777"/>
    </source>
</evidence>
<dbReference type="SMART" id="SM00387">
    <property type="entry name" value="HATPase_c"/>
    <property type="match status" value="1"/>
</dbReference>
<feature type="domain" description="Response regulatory" evidence="17">
    <location>
        <begin position="640"/>
        <end position="759"/>
    </location>
</feature>
<evidence type="ECO:0000256" key="15">
    <source>
        <dbReference type="SAM" id="Phobius"/>
    </source>
</evidence>
<dbReference type="FunFam" id="1.10.287.130:FF:000004">
    <property type="entry name" value="Ethylene receptor 1"/>
    <property type="match status" value="1"/>
</dbReference>
<evidence type="ECO:0000256" key="2">
    <source>
        <dbReference type="ARBA" id="ARBA00004370"/>
    </source>
</evidence>
<evidence type="ECO:0000256" key="11">
    <source>
        <dbReference type="ARBA" id="ARBA00023012"/>
    </source>
</evidence>
<gene>
    <name evidence="20" type="ORF">FF098_008305</name>
    <name evidence="19" type="ORF">GCM10011355_16730</name>
</gene>
<keyword evidence="6 15" id="KW-0812">Transmembrane</keyword>
<dbReference type="Gene3D" id="3.30.565.10">
    <property type="entry name" value="Histidine kinase-like ATPase, C-terminal domain"/>
    <property type="match status" value="1"/>
</dbReference>
<keyword evidence="11" id="KW-0902">Two-component regulatory system</keyword>
<dbReference type="GO" id="GO:0016020">
    <property type="term" value="C:membrane"/>
    <property type="evidence" value="ECO:0007669"/>
    <property type="project" value="UniProtKB-SubCell"/>
</dbReference>
<dbReference type="SMART" id="SM00304">
    <property type="entry name" value="HAMP"/>
    <property type="match status" value="1"/>
</dbReference>
<dbReference type="EMBL" id="VCJR02000001">
    <property type="protein sequence ID" value="NHK27901.1"/>
    <property type="molecule type" value="Genomic_DNA"/>
</dbReference>
<proteinExistence type="predicted"/>
<dbReference type="Proteomes" id="UP000818603">
    <property type="component" value="Unassembled WGS sequence"/>
</dbReference>
<evidence type="ECO:0000256" key="14">
    <source>
        <dbReference type="SAM" id="Coils"/>
    </source>
</evidence>
<dbReference type="PANTHER" id="PTHR45339:SF1">
    <property type="entry name" value="HYBRID SIGNAL TRANSDUCTION HISTIDINE KINASE J"/>
    <property type="match status" value="1"/>
</dbReference>
<comment type="subcellular location">
    <subcellularLocation>
        <location evidence="2">Membrane</location>
    </subcellularLocation>
</comment>
<dbReference type="InterPro" id="IPR003660">
    <property type="entry name" value="HAMP_dom"/>
</dbReference>
<dbReference type="GO" id="GO:0000155">
    <property type="term" value="F:phosphorelay sensor kinase activity"/>
    <property type="evidence" value="ECO:0007669"/>
    <property type="project" value="InterPro"/>
</dbReference>
<dbReference type="GO" id="GO:0005524">
    <property type="term" value="F:ATP binding"/>
    <property type="evidence" value="ECO:0007669"/>
    <property type="project" value="UniProtKB-KW"/>
</dbReference>
<evidence type="ECO:0000256" key="4">
    <source>
        <dbReference type="ARBA" id="ARBA00022553"/>
    </source>
</evidence>
<evidence type="ECO:0000313" key="21">
    <source>
        <dbReference type="Proteomes" id="UP000621856"/>
    </source>
</evidence>
<evidence type="ECO:0000256" key="9">
    <source>
        <dbReference type="ARBA" id="ARBA00022840"/>
    </source>
</evidence>
<dbReference type="CDD" id="cd00082">
    <property type="entry name" value="HisKA"/>
    <property type="match status" value="1"/>
</dbReference>
<dbReference type="SUPFAM" id="SSF55874">
    <property type="entry name" value="ATPase domain of HSP90 chaperone/DNA topoisomerase II/histidine kinase"/>
    <property type="match status" value="1"/>
</dbReference>
<evidence type="ECO:0000313" key="19">
    <source>
        <dbReference type="EMBL" id="GGH96852.1"/>
    </source>
</evidence>
<evidence type="ECO:0000256" key="12">
    <source>
        <dbReference type="ARBA" id="ARBA00023136"/>
    </source>
</evidence>
<dbReference type="PROSITE" id="PS50885">
    <property type="entry name" value="HAMP"/>
    <property type="match status" value="1"/>
</dbReference>
<dbReference type="CDD" id="cd16922">
    <property type="entry name" value="HATPase_EvgS-ArcB-TorS-like"/>
    <property type="match status" value="1"/>
</dbReference>
<dbReference type="Pfam" id="PF00072">
    <property type="entry name" value="Response_reg"/>
    <property type="match status" value="2"/>
</dbReference>
<dbReference type="PROSITE" id="PS50110">
    <property type="entry name" value="RESPONSE_REGULATORY"/>
    <property type="match status" value="2"/>
</dbReference>
<evidence type="ECO:0000259" key="18">
    <source>
        <dbReference type="PROSITE" id="PS50885"/>
    </source>
</evidence>
<keyword evidence="9" id="KW-0067">ATP-binding</keyword>
<dbReference type="SUPFAM" id="SSF52172">
    <property type="entry name" value="CheY-like"/>
    <property type="match status" value="2"/>
</dbReference>
<comment type="caution">
    <text evidence="19">The sequence shown here is derived from an EMBL/GenBank/DDBJ whole genome shotgun (WGS) entry which is preliminary data.</text>
</comment>
<evidence type="ECO:0000256" key="1">
    <source>
        <dbReference type="ARBA" id="ARBA00000085"/>
    </source>
</evidence>
<dbReference type="SUPFAM" id="SSF47384">
    <property type="entry name" value="Homodimeric domain of signal transducing histidine kinase"/>
    <property type="match status" value="1"/>
</dbReference>
<keyword evidence="10 15" id="KW-1133">Transmembrane helix</keyword>
<evidence type="ECO:0000256" key="5">
    <source>
        <dbReference type="ARBA" id="ARBA00022679"/>
    </source>
</evidence>
<protein>
    <recommendedName>
        <fullName evidence="3">histidine kinase</fullName>
        <ecNumber evidence="3">2.7.13.3</ecNumber>
    </recommendedName>
</protein>
<organism evidence="19 21">
    <name type="scientific">Aquisalinus luteolus</name>
    <dbReference type="NCBI Taxonomy" id="1566827"/>
    <lineage>
        <taxon>Bacteria</taxon>
        <taxon>Pseudomonadati</taxon>
        <taxon>Pseudomonadota</taxon>
        <taxon>Alphaproteobacteria</taxon>
        <taxon>Parvularculales</taxon>
        <taxon>Parvularculaceae</taxon>
        <taxon>Aquisalinus</taxon>
    </lineage>
</organism>
<dbReference type="InterPro" id="IPR001789">
    <property type="entry name" value="Sig_transdc_resp-reg_receiver"/>
</dbReference>
<dbReference type="SMART" id="SM00388">
    <property type="entry name" value="HisKA"/>
    <property type="match status" value="1"/>
</dbReference>
<feature type="transmembrane region" description="Helical" evidence="15">
    <location>
        <begin position="151"/>
        <end position="170"/>
    </location>
</feature>
<dbReference type="InterPro" id="IPR036097">
    <property type="entry name" value="HisK_dim/P_sf"/>
</dbReference>
<evidence type="ECO:0000256" key="13">
    <source>
        <dbReference type="PROSITE-ProRule" id="PRU00169"/>
    </source>
</evidence>
<name>A0A8J3EPD7_9PROT</name>
<keyword evidence="12 15" id="KW-0472">Membrane</keyword>
<comment type="caution">
    <text evidence="13">Lacks conserved residue(s) required for the propagation of feature annotation.</text>
</comment>
<dbReference type="Proteomes" id="UP000621856">
    <property type="component" value="Unassembled WGS sequence"/>
</dbReference>
<keyword evidence="4 13" id="KW-0597">Phosphoprotein</keyword>
<feature type="modified residue" description="4-aspartylphosphate" evidence="13">
    <location>
        <position position="689"/>
    </location>
</feature>
<dbReference type="PANTHER" id="PTHR45339">
    <property type="entry name" value="HYBRID SIGNAL TRANSDUCTION HISTIDINE KINASE J"/>
    <property type="match status" value="1"/>
</dbReference>
<dbReference type="Pfam" id="PF00672">
    <property type="entry name" value="HAMP"/>
    <property type="match status" value="1"/>
</dbReference>
<keyword evidence="7" id="KW-0547">Nucleotide-binding</keyword>
<dbReference type="Pfam" id="PF00512">
    <property type="entry name" value="HisKA"/>
    <property type="match status" value="1"/>
</dbReference>
<dbReference type="PRINTS" id="PR00344">
    <property type="entry name" value="BCTRLSENSOR"/>
</dbReference>
<dbReference type="RefSeq" id="WP_155139227.1">
    <property type="nucleotide sequence ID" value="NZ_BMGZ01000001.1"/>
</dbReference>
<dbReference type="Gene3D" id="1.10.287.130">
    <property type="match status" value="1"/>
</dbReference>
<evidence type="ECO:0000313" key="20">
    <source>
        <dbReference type="EMBL" id="NHK27901.1"/>
    </source>
</evidence>
<dbReference type="SUPFAM" id="SSF158472">
    <property type="entry name" value="HAMP domain-like"/>
    <property type="match status" value="1"/>
</dbReference>
<dbReference type="InterPro" id="IPR011006">
    <property type="entry name" value="CheY-like_superfamily"/>
</dbReference>
<keyword evidence="14" id="KW-0175">Coiled coil</keyword>
<feature type="transmembrane region" description="Helical" evidence="15">
    <location>
        <begin position="12"/>
        <end position="30"/>
    </location>
</feature>
<evidence type="ECO:0000256" key="10">
    <source>
        <dbReference type="ARBA" id="ARBA00022989"/>
    </source>
</evidence>
<dbReference type="InterPro" id="IPR036890">
    <property type="entry name" value="HATPase_C_sf"/>
</dbReference>
<reference evidence="20 22" key="2">
    <citation type="submission" date="2020-02" db="EMBL/GenBank/DDBJ databases">
        <title>Genome sequence of Parvularcula flava strain NH6-79.</title>
        <authorList>
            <person name="Abdul Karim M.H."/>
            <person name="Lam M.Q."/>
            <person name="Chen S.J."/>
            <person name="Yahya A."/>
            <person name="Shahir S."/>
            <person name="Shamsir M.S."/>
            <person name="Chong C.S."/>
        </authorList>
    </citation>
    <scope>NUCLEOTIDE SEQUENCE [LARGE SCALE GENOMIC DNA]</scope>
    <source>
        <strain evidence="20 22">NH6-79</strain>
    </source>
</reference>
<evidence type="ECO:0000259" key="17">
    <source>
        <dbReference type="PROSITE" id="PS50110"/>
    </source>
</evidence>
<dbReference type="Pfam" id="PF02518">
    <property type="entry name" value="HATPase_c"/>
    <property type="match status" value="1"/>
</dbReference>
<dbReference type="AlphaFoldDB" id="A0A8J3EPD7"/>
<sequence length="772" mass="85591">MLRQINNKIALKTGIVTLTLIMAILSFEAWRRFDYTRDTQLEKFQAERSFLTETTAHSLSLPLYEYDVDVIENILEALLDHQDVVAVDLIEFNGKILTENREDVDVDTRMTEEASILATNGQVLGNLQVAFSADRITAELRAELITSLTRIAIIMLLVCAVLGWAIWSIVRPVTRLDAAVRAYDGRNWPDKVPGANRSDEFGSLAKSFQTMALQLKSLFNDLERRVEERTEELAQALDQAEAANKAKSAFLANMSHEIRTPMNGVLGMSEQLMNTPLNDRQQMFADTIYKSGNSLLVLINDILDFSKIESGKLELDPYPFNLRMAIEDVATLLRMRAQEKGLEIVLRCDPELPMSMIGDVGRIRQVITNLVGNAIKFTEEGYVAINVSGRMSGDVVSCHIEIEDTGIGIAEDKVHEIFDEFAQAEQSTTRKYGGTGLGLAISRRLVDLMGGELGVTSEHGKGSTFWISLPLPVDRRAGARCERKDRLDGYRVLIADTPAISLQATRELCEHWGAAVATCDVADDLIRLASDARQHGMPFDAVILNDRLPDMATAECVNALLENGIIDANRIVVTPAVDDDQYISTLRDTGVRHFAVKPFKSAVLYNEISRLLLGESQSMPDLTARDATPGNAREAGAGKRVLIVEDNEVNRLVVGSILASTAYELTFAENGQIACDMVREMDFDAVLMDLSMPVMDGYEATTFIRSLEKETGRARTPIICLTAHALKGQEQICRDHDMDDYLTKPVKQQDVLDVLAKWTRGQDNVVKKVAGA</sequence>
<dbReference type="InterPro" id="IPR004358">
    <property type="entry name" value="Sig_transdc_His_kin-like_C"/>
</dbReference>
<dbReference type="InterPro" id="IPR003661">
    <property type="entry name" value="HisK_dim/P_dom"/>
</dbReference>
<accession>A0A8J3EPD7</accession>
<dbReference type="EMBL" id="BMGZ01000001">
    <property type="protein sequence ID" value="GGH96852.1"/>
    <property type="molecule type" value="Genomic_DNA"/>
</dbReference>
<dbReference type="Gene3D" id="3.40.50.2300">
    <property type="match status" value="2"/>
</dbReference>
<keyword evidence="8" id="KW-0418">Kinase</keyword>
<evidence type="ECO:0000313" key="22">
    <source>
        <dbReference type="Proteomes" id="UP000818603"/>
    </source>
</evidence>
<dbReference type="CDD" id="cd17546">
    <property type="entry name" value="REC_hyHK_CKI1_RcsC-like"/>
    <property type="match status" value="1"/>
</dbReference>
<evidence type="ECO:0000256" key="3">
    <source>
        <dbReference type="ARBA" id="ARBA00012438"/>
    </source>
</evidence>
<reference evidence="19" key="1">
    <citation type="journal article" date="2014" name="Int. J. Syst. Evol. Microbiol.">
        <title>Complete genome sequence of Corynebacterium casei LMG S-19264T (=DSM 44701T), isolated from a smear-ripened cheese.</title>
        <authorList>
            <consortium name="US DOE Joint Genome Institute (JGI-PGF)"/>
            <person name="Walter F."/>
            <person name="Albersmeier A."/>
            <person name="Kalinowski J."/>
            <person name="Ruckert C."/>
        </authorList>
    </citation>
    <scope>NUCLEOTIDE SEQUENCE</scope>
    <source>
        <strain evidence="19">CGMCC 1.14984</strain>
    </source>
</reference>
<evidence type="ECO:0000256" key="7">
    <source>
        <dbReference type="ARBA" id="ARBA00022741"/>
    </source>
</evidence>
<dbReference type="CDD" id="cd06225">
    <property type="entry name" value="HAMP"/>
    <property type="match status" value="1"/>
</dbReference>
<dbReference type="PROSITE" id="PS50109">
    <property type="entry name" value="HIS_KIN"/>
    <property type="match status" value="1"/>
</dbReference>
<comment type="catalytic activity">
    <reaction evidence="1">
        <text>ATP + protein L-histidine = ADP + protein N-phospho-L-histidine.</text>
        <dbReference type="EC" id="2.7.13.3"/>
    </reaction>
</comment>
<keyword evidence="22" id="KW-1185">Reference proteome</keyword>
<evidence type="ECO:0000259" key="16">
    <source>
        <dbReference type="PROSITE" id="PS50109"/>
    </source>
</evidence>
<keyword evidence="5" id="KW-0808">Transferase</keyword>
<dbReference type="InterPro" id="IPR005467">
    <property type="entry name" value="His_kinase_dom"/>
</dbReference>
<dbReference type="FunFam" id="3.30.565.10:FF:000010">
    <property type="entry name" value="Sensor histidine kinase RcsC"/>
    <property type="match status" value="1"/>
</dbReference>
<reference evidence="19" key="3">
    <citation type="submission" date="2020-09" db="EMBL/GenBank/DDBJ databases">
        <authorList>
            <person name="Sun Q."/>
            <person name="Zhou Y."/>
        </authorList>
    </citation>
    <scope>NUCLEOTIDE SEQUENCE</scope>
    <source>
        <strain evidence="19">CGMCC 1.14984</strain>
    </source>
</reference>
<feature type="domain" description="Histidine kinase" evidence="16">
    <location>
        <begin position="253"/>
        <end position="473"/>
    </location>
</feature>
<evidence type="ECO:0000256" key="6">
    <source>
        <dbReference type="ARBA" id="ARBA00022692"/>
    </source>
</evidence>
<feature type="coiled-coil region" evidence="14">
    <location>
        <begin position="212"/>
        <end position="246"/>
    </location>
</feature>
<dbReference type="InterPro" id="IPR003594">
    <property type="entry name" value="HATPase_dom"/>
</dbReference>